<evidence type="ECO:0000313" key="2">
    <source>
        <dbReference type="Proteomes" id="UP000198211"/>
    </source>
</evidence>
<name>A0A225UNS0_9STRA</name>
<gene>
    <name evidence="1" type="ORF">PHMEG_00035431</name>
</gene>
<protein>
    <submittedName>
        <fullName evidence="1">Uncharacterized protein</fullName>
    </submittedName>
</protein>
<reference evidence="2" key="1">
    <citation type="submission" date="2017-03" db="EMBL/GenBank/DDBJ databases">
        <title>Phytopthora megakarya and P. palmivora, two closely related causual agents of cacao black pod achieved similar genome size and gene model numbers by different mechanisms.</title>
        <authorList>
            <person name="Ali S."/>
            <person name="Shao J."/>
            <person name="Larry D.J."/>
            <person name="Kronmiller B."/>
            <person name="Shen D."/>
            <person name="Strem M.D."/>
            <person name="Melnick R.L."/>
            <person name="Guiltinan M.J."/>
            <person name="Tyler B.M."/>
            <person name="Meinhardt L.W."/>
            <person name="Bailey B.A."/>
        </authorList>
    </citation>
    <scope>NUCLEOTIDE SEQUENCE [LARGE SCALE GENOMIC DNA]</scope>
    <source>
        <strain evidence="2">zdho120</strain>
    </source>
</reference>
<dbReference type="AlphaFoldDB" id="A0A225UNS0"/>
<proteinExistence type="predicted"/>
<dbReference type="EMBL" id="NBNE01013890">
    <property type="protein sequence ID" value="OWY94752.1"/>
    <property type="molecule type" value="Genomic_DNA"/>
</dbReference>
<comment type="caution">
    <text evidence="1">The sequence shown here is derived from an EMBL/GenBank/DDBJ whole genome shotgun (WGS) entry which is preliminary data.</text>
</comment>
<organism evidence="1 2">
    <name type="scientific">Phytophthora megakarya</name>
    <dbReference type="NCBI Taxonomy" id="4795"/>
    <lineage>
        <taxon>Eukaryota</taxon>
        <taxon>Sar</taxon>
        <taxon>Stramenopiles</taxon>
        <taxon>Oomycota</taxon>
        <taxon>Peronosporomycetes</taxon>
        <taxon>Peronosporales</taxon>
        <taxon>Peronosporaceae</taxon>
        <taxon>Phytophthora</taxon>
    </lineage>
</organism>
<keyword evidence="2" id="KW-1185">Reference proteome</keyword>
<evidence type="ECO:0000313" key="1">
    <source>
        <dbReference type="EMBL" id="OWY94752.1"/>
    </source>
</evidence>
<sequence length="160" mass="17902">MDEYFQMAMNRFLKEQNLVTMQPPHLGTQDVEMESVSTPDLDSWEYDPDHLGIPSSSGHTSGRAAVASAAIGSGNSSSLIQRTKWADLLESFQTQYCGLGMLVAWRSEETPLDYLYQLNVAALRAKLKIKDGNTKARREHVDHYVETLGDPELADRLTLL</sequence>
<dbReference type="Proteomes" id="UP000198211">
    <property type="component" value="Unassembled WGS sequence"/>
</dbReference>
<accession>A0A225UNS0</accession>